<dbReference type="SMART" id="SM00406">
    <property type="entry name" value="IGv"/>
    <property type="match status" value="2"/>
</dbReference>
<dbReference type="Pfam" id="PF07686">
    <property type="entry name" value="V-set"/>
    <property type="match status" value="1"/>
</dbReference>
<feature type="compositionally biased region" description="Gly residues" evidence="4">
    <location>
        <begin position="50"/>
        <end position="65"/>
    </location>
</feature>
<gene>
    <name evidence="6" type="ORF">HPG69_006841</name>
</gene>
<sequence length="296" mass="31681">MMDSLDQISRKLHPGESRPPGESLRSPVTRSVNSPTALDKTAAQTDSKGDGQGGGDTGPFLGGAKAGAVPSVALKGLGQSLDPESQGQQQQENDSCLLPPLASWVLPPTTGVLSQEQLQESGPGLVKPSQTFSLTCDVSAHSITSGYYWCWNRQPPGKGLDGNTYYKLSLKSRVTSDASNNWFSLQLSFATTEDTAISYAMSWVRQAPGKGLEWVSVISGSSTYYADSMKGRFTISRDNSKNTLYLQMNTLRTEDTAVYYCVTDTVRGSLCELRQKPHGGETGGAGLQGAHRTLST</sequence>
<evidence type="ECO:0000256" key="2">
    <source>
        <dbReference type="ARBA" id="ARBA00023130"/>
    </source>
</evidence>
<proteinExistence type="predicted"/>
<dbReference type="GO" id="GO:0002250">
    <property type="term" value="P:adaptive immune response"/>
    <property type="evidence" value="ECO:0007669"/>
    <property type="project" value="UniProtKB-KW"/>
</dbReference>
<dbReference type="SMART" id="SM00409">
    <property type="entry name" value="IG"/>
    <property type="match status" value="1"/>
</dbReference>
<dbReference type="PROSITE" id="PS50835">
    <property type="entry name" value="IG_LIKE"/>
    <property type="match status" value="1"/>
</dbReference>
<dbReference type="InterPro" id="IPR050199">
    <property type="entry name" value="IgHV"/>
</dbReference>
<evidence type="ECO:0000259" key="5">
    <source>
        <dbReference type="PROSITE" id="PS50835"/>
    </source>
</evidence>
<keyword evidence="7" id="KW-1185">Reference proteome</keyword>
<evidence type="ECO:0000256" key="1">
    <source>
        <dbReference type="ARBA" id="ARBA00022859"/>
    </source>
</evidence>
<dbReference type="GO" id="GO:0005576">
    <property type="term" value="C:extracellular region"/>
    <property type="evidence" value="ECO:0007669"/>
    <property type="project" value="UniProtKB-ARBA"/>
</dbReference>
<dbReference type="AlphaFoldDB" id="A0A7J7EL75"/>
<dbReference type="EMBL" id="JACDTQ010002713">
    <property type="protein sequence ID" value="KAF5916437.1"/>
    <property type="molecule type" value="Genomic_DNA"/>
</dbReference>
<dbReference type="InterPro" id="IPR007110">
    <property type="entry name" value="Ig-like_dom"/>
</dbReference>
<dbReference type="Gene3D" id="2.60.40.10">
    <property type="entry name" value="Immunoglobulins"/>
    <property type="match status" value="2"/>
</dbReference>
<evidence type="ECO:0000313" key="6">
    <source>
        <dbReference type="EMBL" id="KAF5916437.1"/>
    </source>
</evidence>
<evidence type="ECO:0000256" key="4">
    <source>
        <dbReference type="SAM" id="MobiDB-lite"/>
    </source>
</evidence>
<dbReference type="InterPro" id="IPR003599">
    <property type="entry name" value="Ig_sub"/>
</dbReference>
<dbReference type="PANTHER" id="PTHR23266">
    <property type="entry name" value="IMMUNOGLOBULIN HEAVY CHAIN"/>
    <property type="match status" value="1"/>
</dbReference>
<dbReference type="Proteomes" id="UP000551758">
    <property type="component" value="Unassembled WGS sequence"/>
</dbReference>
<keyword evidence="3" id="KW-1280">Immunoglobulin</keyword>
<name>A0A7J7EL75_DICBM</name>
<feature type="compositionally biased region" description="Polar residues" evidence="4">
    <location>
        <begin position="26"/>
        <end position="36"/>
    </location>
</feature>
<evidence type="ECO:0000256" key="3">
    <source>
        <dbReference type="ARBA" id="ARBA00043265"/>
    </source>
</evidence>
<dbReference type="SUPFAM" id="SSF48726">
    <property type="entry name" value="Immunoglobulin"/>
    <property type="match status" value="2"/>
</dbReference>
<dbReference type="InterPro" id="IPR036179">
    <property type="entry name" value="Ig-like_dom_sf"/>
</dbReference>
<reference evidence="6 7" key="1">
    <citation type="journal article" date="2020" name="Mol. Biol. Evol.">
        <title>Interspecific Gene Flow and the Evolution of Specialization in Black and White Rhinoceros.</title>
        <authorList>
            <person name="Moodley Y."/>
            <person name="Westbury M.V."/>
            <person name="Russo I.M."/>
            <person name="Gopalakrishnan S."/>
            <person name="Rakotoarivelo A."/>
            <person name="Olsen R.A."/>
            <person name="Prost S."/>
            <person name="Tunstall T."/>
            <person name="Ryder O.A."/>
            <person name="Dalen L."/>
            <person name="Bruford M.W."/>
        </authorList>
    </citation>
    <scope>NUCLEOTIDE SEQUENCE [LARGE SCALE GENOMIC DNA]</scope>
    <source>
        <strain evidence="6">SBR-YM</strain>
        <tissue evidence="6">Skin</tissue>
    </source>
</reference>
<organism evidence="6 7">
    <name type="scientific">Diceros bicornis minor</name>
    <name type="common">South-central black rhinoceros</name>
    <dbReference type="NCBI Taxonomy" id="77932"/>
    <lineage>
        <taxon>Eukaryota</taxon>
        <taxon>Metazoa</taxon>
        <taxon>Chordata</taxon>
        <taxon>Craniata</taxon>
        <taxon>Vertebrata</taxon>
        <taxon>Euteleostomi</taxon>
        <taxon>Mammalia</taxon>
        <taxon>Eutheria</taxon>
        <taxon>Laurasiatheria</taxon>
        <taxon>Perissodactyla</taxon>
        <taxon>Rhinocerotidae</taxon>
        <taxon>Diceros</taxon>
    </lineage>
</organism>
<dbReference type="GO" id="GO:0019814">
    <property type="term" value="C:immunoglobulin complex"/>
    <property type="evidence" value="ECO:0007669"/>
    <property type="project" value="UniProtKB-KW"/>
</dbReference>
<evidence type="ECO:0000313" key="7">
    <source>
        <dbReference type="Proteomes" id="UP000551758"/>
    </source>
</evidence>
<keyword evidence="2" id="KW-1064">Adaptive immunity</keyword>
<feature type="region of interest" description="Disordered" evidence="4">
    <location>
        <begin position="277"/>
        <end position="296"/>
    </location>
</feature>
<keyword evidence="1" id="KW-0391">Immunity</keyword>
<feature type="domain" description="Ig-like" evidence="5">
    <location>
        <begin position="108"/>
        <end position="261"/>
    </location>
</feature>
<accession>A0A7J7EL75</accession>
<feature type="region of interest" description="Disordered" evidence="4">
    <location>
        <begin position="1"/>
        <end position="66"/>
    </location>
</feature>
<protein>
    <recommendedName>
        <fullName evidence="5">Ig-like domain-containing protein</fullName>
    </recommendedName>
</protein>
<dbReference type="InterPro" id="IPR013783">
    <property type="entry name" value="Ig-like_fold"/>
</dbReference>
<comment type="caution">
    <text evidence="6">The sequence shown here is derived from an EMBL/GenBank/DDBJ whole genome shotgun (WGS) entry which is preliminary data.</text>
</comment>
<dbReference type="InterPro" id="IPR013106">
    <property type="entry name" value="Ig_V-set"/>
</dbReference>